<dbReference type="EMBL" id="CM001887">
    <property type="protein sequence ID" value="EOY29982.1"/>
    <property type="molecule type" value="Genomic_DNA"/>
</dbReference>
<protein>
    <submittedName>
        <fullName evidence="2">Uncharacterized protein</fullName>
    </submittedName>
</protein>
<organism evidence="2 3">
    <name type="scientific">Theobroma cacao</name>
    <name type="common">Cacao</name>
    <name type="synonym">Cocoa</name>
    <dbReference type="NCBI Taxonomy" id="3641"/>
    <lineage>
        <taxon>Eukaryota</taxon>
        <taxon>Viridiplantae</taxon>
        <taxon>Streptophyta</taxon>
        <taxon>Embryophyta</taxon>
        <taxon>Tracheophyta</taxon>
        <taxon>Spermatophyta</taxon>
        <taxon>Magnoliopsida</taxon>
        <taxon>eudicotyledons</taxon>
        <taxon>Gunneridae</taxon>
        <taxon>Pentapetalae</taxon>
        <taxon>rosids</taxon>
        <taxon>malvids</taxon>
        <taxon>Malvales</taxon>
        <taxon>Malvaceae</taxon>
        <taxon>Byttnerioideae</taxon>
        <taxon>Theobroma</taxon>
    </lineage>
</organism>
<reference evidence="2 3" key="1">
    <citation type="journal article" date="2013" name="Genome Biol.">
        <title>The genome sequence of the most widely cultivated cacao type and its use to identify candidate genes regulating pod color.</title>
        <authorList>
            <person name="Motamayor J.C."/>
            <person name="Mockaitis K."/>
            <person name="Schmutz J."/>
            <person name="Haiminen N."/>
            <person name="Iii D.L."/>
            <person name="Cornejo O."/>
            <person name="Findley S.D."/>
            <person name="Zheng P."/>
            <person name="Utro F."/>
            <person name="Royaert S."/>
            <person name="Saski C."/>
            <person name="Jenkins J."/>
            <person name="Podicheti R."/>
            <person name="Zhao M."/>
            <person name="Scheffler B.E."/>
            <person name="Stack J.C."/>
            <person name="Feltus F.A."/>
            <person name="Mustiga G.M."/>
            <person name="Amores F."/>
            <person name="Phillips W."/>
            <person name="Marelli J.P."/>
            <person name="May G.D."/>
            <person name="Shapiro H."/>
            <person name="Ma J."/>
            <person name="Bustamante C.D."/>
            <person name="Schnell R.J."/>
            <person name="Main D."/>
            <person name="Gilbert D."/>
            <person name="Parida L."/>
            <person name="Kuhn D.N."/>
        </authorList>
    </citation>
    <scope>NUCLEOTIDE SEQUENCE [LARGE SCALE GENOMIC DNA]</scope>
    <source>
        <strain evidence="3">cv. Matina 1-6</strain>
    </source>
</reference>
<dbReference type="Gramene" id="EOY29982">
    <property type="protein sequence ID" value="EOY29982"/>
    <property type="gene ID" value="TCM_037338"/>
</dbReference>
<sequence>MRCNEMLYLLEVLIYCMISFLLSVNGYFLLLTKVILVVSSGNQHIPFVKAGCK</sequence>
<evidence type="ECO:0000256" key="1">
    <source>
        <dbReference type="SAM" id="Phobius"/>
    </source>
</evidence>
<dbReference type="Proteomes" id="UP000026915">
    <property type="component" value="Chromosome 9"/>
</dbReference>
<dbReference type="AlphaFoldDB" id="A0A061GLE9"/>
<keyword evidence="1" id="KW-0472">Membrane</keyword>
<gene>
    <name evidence="2" type="ORF">TCM_037338</name>
</gene>
<feature type="transmembrane region" description="Helical" evidence="1">
    <location>
        <begin position="7"/>
        <end position="30"/>
    </location>
</feature>
<evidence type="ECO:0000313" key="3">
    <source>
        <dbReference type="Proteomes" id="UP000026915"/>
    </source>
</evidence>
<dbReference type="HOGENOM" id="CLU_3072585_0_0_1"/>
<proteinExistence type="predicted"/>
<accession>A0A061GLE9</accession>
<keyword evidence="1" id="KW-0812">Transmembrane</keyword>
<evidence type="ECO:0000313" key="2">
    <source>
        <dbReference type="EMBL" id="EOY29982.1"/>
    </source>
</evidence>
<dbReference type="InParanoid" id="A0A061GLE9"/>
<name>A0A061GLE9_THECC</name>
<keyword evidence="3" id="KW-1185">Reference proteome</keyword>
<keyword evidence="1" id="KW-1133">Transmembrane helix</keyword>